<dbReference type="RefSeq" id="WP_185988037.1">
    <property type="nucleotide sequence ID" value="NZ_BAAALZ010000004.1"/>
</dbReference>
<comment type="caution">
    <text evidence="1">The sequence shown here is derived from an EMBL/GenBank/DDBJ whole genome shotgun (WGS) entry which is preliminary data.</text>
</comment>
<reference evidence="1 2" key="1">
    <citation type="submission" date="2020-07" db="EMBL/GenBank/DDBJ databases">
        <title>Sequencing the genomes of 1000 actinobacteria strains.</title>
        <authorList>
            <person name="Klenk H.-P."/>
        </authorList>
    </citation>
    <scope>NUCLEOTIDE SEQUENCE [LARGE SCALE GENOMIC DNA]</scope>
    <source>
        <strain evidence="1 2">DSM 17380</strain>
    </source>
</reference>
<name>A0A852RHT8_9MICO</name>
<dbReference type="SUPFAM" id="SSF141571">
    <property type="entry name" value="Pentapeptide repeat-like"/>
    <property type="match status" value="1"/>
</dbReference>
<proteinExistence type="predicted"/>
<gene>
    <name evidence="1" type="ORF">BJ960_003223</name>
</gene>
<dbReference type="Proteomes" id="UP000586095">
    <property type="component" value="Unassembled WGS sequence"/>
</dbReference>
<dbReference type="AlphaFoldDB" id="A0A852RHT8"/>
<dbReference type="Gene3D" id="2.160.20.80">
    <property type="entry name" value="E3 ubiquitin-protein ligase SopA"/>
    <property type="match status" value="1"/>
</dbReference>
<protein>
    <submittedName>
        <fullName evidence="1">Uncharacterized protein YjbI with pentapeptide repeats</fullName>
    </submittedName>
</protein>
<organism evidence="1 2">
    <name type="scientific">Leucobacter aridicollis</name>
    <dbReference type="NCBI Taxonomy" id="283878"/>
    <lineage>
        <taxon>Bacteria</taxon>
        <taxon>Bacillati</taxon>
        <taxon>Actinomycetota</taxon>
        <taxon>Actinomycetes</taxon>
        <taxon>Micrococcales</taxon>
        <taxon>Microbacteriaceae</taxon>
        <taxon>Leucobacter</taxon>
    </lineage>
</organism>
<dbReference type="EMBL" id="JACCBD010000001">
    <property type="protein sequence ID" value="NYD28420.1"/>
    <property type="molecule type" value="Genomic_DNA"/>
</dbReference>
<evidence type="ECO:0000313" key="2">
    <source>
        <dbReference type="Proteomes" id="UP000586095"/>
    </source>
</evidence>
<accession>A0A852RHT8</accession>
<evidence type="ECO:0000313" key="1">
    <source>
        <dbReference type="EMBL" id="NYD28420.1"/>
    </source>
</evidence>
<keyword evidence="2" id="KW-1185">Reference proteome</keyword>
<sequence length="219" mass="23574">MARRQAAHTPRIERLVLHDLEPGDAAELTAGADLDGMRFDDARVAAPLGGATFLECELVELTGDRIDLRGASVLESRVLRLAAPVVSAPGSAWRDAELIESRVGALDMSSSEVRRLVVEGSKIGWINLRGSVVHDVVFRHCVFDEVDLGAAKTARVAFEDCTTDKLTLTQRTGDALDLRGLDFRALEGFEGLRGAVLSPNQVALMAETLAGHFGVSVRE</sequence>